<feature type="compositionally biased region" description="Low complexity" evidence="1">
    <location>
        <begin position="227"/>
        <end position="241"/>
    </location>
</feature>
<evidence type="ECO:0000259" key="2">
    <source>
        <dbReference type="Pfam" id="PF14111"/>
    </source>
</evidence>
<feature type="region of interest" description="Disordered" evidence="1">
    <location>
        <begin position="195"/>
        <end position="259"/>
    </location>
</feature>
<dbReference type="OrthoDB" id="1938625at2759"/>
<evidence type="ECO:0000256" key="1">
    <source>
        <dbReference type="SAM" id="MobiDB-lite"/>
    </source>
</evidence>
<reference evidence="3 4" key="1">
    <citation type="submission" date="2019-07" db="EMBL/GenBank/DDBJ databases">
        <title>De Novo Assembly of kiwifruit Actinidia rufa.</title>
        <authorList>
            <person name="Sugita-Konishi S."/>
            <person name="Sato K."/>
            <person name="Mori E."/>
            <person name="Abe Y."/>
            <person name="Kisaki G."/>
            <person name="Hamano K."/>
            <person name="Suezawa K."/>
            <person name="Otani M."/>
            <person name="Fukuda T."/>
            <person name="Manabe T."/>
            <person name="Gomi K."/>
            <person name="Tabuchi M."/>
            <person name="Akimitsu K."/>
            <person name="Kataoka I."/>
        </authorList>
    </citation>
    <scope>NUCLEOTIDE SEQUENCE [LARGE SCALE GENOMIC DNA]</scope>
    <source>
        <strain evidence="4">cv. Fuchu</strain>
    </source>
</reference>
<evidence type="ECO:0000313" key="4">
    <source>
        <dbReference type="Proteomes" id="UP000585474"/>
    </source>
</evidence>
<accession>A0A7J0EGW6</accession>
<dbReference type="AlphaFoldDB" id="A0A7J0EGW6"/>
<dbReference type="EMBL" id="BJWL01000004">
    <property type="protein sequence ID" value="GFY85620.1"/>
    <property type="molecule type" value="Genomic_DNA"/>
</dbReference>
<feature type="compositionally biased region" description="Basic and acidic residues" evidence="1">
    <location>
        <begin position="201"/>
        <end position="218"/>
    </location>
</feature>
<sequence>MAKGKNKQNKGGQGVLVANAASTDLYESDRDSFGGEPNSEVAAAVIPSVTPAPELPTEASLLGVRPNAIVKIGSIQGESSAAGEERDTGKAHKDTKSYASLIAGNRMPLKGSQLQFFDQDEGRFPGKQVLKHITNSWKVQVSVKHYGSGRLIFQFSSADDKSSVLENGPYIIYGRPLLLKAIPRFFRIMGHTQEGCKANKSNKDESAKPADKATKTGKETWPIAAATDGQTGTSGTGTNKGNQLEWTEESTNTSSEHSMEAQVEWEKKKKWDAKGHIRNTVISVTEEQTQLPESSLKQTQGIPIQHQEGRRPLWENLNNFNASLELPWLLLGDFNNILSGEEKVNGLPVTTYGTRDFRSCCYDIGISDLRSTGVFHTWTNNSIGCKLDKAMVNFRWIQDGLIAQANFGLPEKHSDYSPCVVSLFARAKAAEIEFLQAQQNLYDNPSDINLQNKVPELRVKANRLAEAELSFCSQLAKAKYLKNRDKGTKFFHDLIKSNKDKNQIISLINEDGVATTSPHQASSLFVDYYKNLLGTKTEYPRMERVLLAKGLLVQEEQSLLLICPIVDEEIKTTLFGIGDDKAPGPDGFTACFFKKSWSIVGQIGDITSVRLSIECLKKFGEYSRLRINNIKSNVFMAGINREDMEEIKAIIGLNMGTFPFRYLGIPVAASKLTIEQFNPLISRISKYISAWAGAILSYTGRSELIRSVLQEVQYFWLSILPIPMGVRDKVIALCRNFLWGGKTISSKKSLVA</sequence>
<dbReference type="PANTHER" id="PTHR33116">
    <property type="entry name" value="REVERSE TRANSCRIPTASE ZINC-BINDING DOMAIN-CONTAINING PROTEIN-RELATED-RELATED"/>
    <property type="match status" value="1"/>
</dbReference>
<keyword evidence="4" id="KW-1185">Reference proteome</keyword>
<dbReference type="SUPFAM" id="SSF56219">
    <property type="entry name" value="DNase I-like"/>
    <property type="match status" value="1"/>
</dbReference>
<evidence type="ECO:0000313" key="3">
    <source>
        <dbReference type="EMBL" id="GFY85620.1"/>
    </source>
</evidence>
<dbReference type="Gene3D" id="3.60.10.10">
    <property type="entry name" value="Endonuclease/exonuclease/phosphatase"/>
    <property type="match status" value="1"/>
</dbReference>
<feature type="domain" description="DUF4283" evidence="2">
    <location>
        <begin position="127"/>
        <end position="182"/>
    </location>
</feature>
<dbReference type="InterPro" id="IPR036691">
    <property type="entry name" value="Endo/exonu/phosph_ase_sf"/>
</dbReference>
<organism evidence="3 4">
    <name type="scientific">Actinidia rufa</name>
    <dbReference type="NCBI Taxonomy" id="165716"/>
    <lineage>
        <taxon>Eukaryota</taxon>
        <taxon>Viridiplantae</taxon>
        <taxon>Streptophyta</taxon>
        <taxon>Embryophyta</taxon>
        <taxon>Tracheophyta</taxon>
        <taxon>Spermatophyta</taxon>
        <taxon>Magnoliopsida</taxon>
        <taxon>eudicotyledons</taxon>
        <taxon>Gunneridae</taxon>
        <taxon>Pentapetalae</taxon>
        <taxon>asterids</taxon>
        <taxon>Ericales</taxon>
        <taxon>Actinidiaceae</taxon>
        <taxon>Actinidia</taxon>
    </lineage>
</organism>
<name>A0A7J0EGW6_9ERIC</name>
<comment type="caution">
    <text evidence="3">The sequence shown here is derived from an EMBL/GenBank/DDBJ whole genome shotgun (WGS) entry which is preliminary data.</text>
</comment>
<dbReference type="InterPro" id="IPR025558">
    <property type="entry name" value="DUF4283"/>
</dbReference>
<dbReference type="PANTHER" id="PTHR33116:SF84">
    <property type="entry name" value="RNA-DIRECTED DNA POLYMERASE"/>
    <property type="match status" value="1"/>
</dbReference>
<dbReference type="Proteomes" id="UP000585474">
    <property type="component" value="Unassembled WGS sequence"/>
</dbReference>
<gene>
    <name evidence="3" type="ORF">Acr_04g0003580</name>
</gene>
<dbReference type="Pfam" id="PF14111">
    <property type="entry name" value="DUF4283"/>
    <property type="match status" value="1"/>
</dbReference>
<proteinExistence type="predicted"/>
<protein>
    <recommendedName>
        <fullName evidence="2">DUF4283 domain-containing protein</fullName>
    </recommendedName>
</protein>